<dbReference type="PROSITE" id="PS00108">
    <property type="entry name" value="PROTEIN_KINASE_ST"/>
    <property type="match status" value="1"/>
</dbReference>
<organism evidence="9">
    <name type="scientific">Aplanochytrium stocchinoi</name>
    <dbReference type="NCBI Taxonomy" id="215587"/>
    <lineage>
        <taxon>Eukaryota</taxon>
        <taxon>Sar</taxon>
        <taxon>Stramenopiles</taxon>
        <taxon>Bigyra</taxon>
        <taxon>Labyrinthulomycetes</taxon>
        <taxon>Thraustochytrida</taxon>
        <taxon>Thraustochytriidae</taxon>
        <taxon>Aplanochytrium</taxon>
    </lineage>
</organism>
<feature type="region of interest" description="Disordered" evidence="7">
    <location>
        <begin position="205"/>
        <end position="271"/>
    </location>
</feature>
<evidence type="ECO:0000256" key="1">
    <source>
        <dbReference type="ARBA" id="ARBA00022527"/>
    </source>
</evidence>
<evidence type="ECO:0000256" key="4">
    <source>
        <dbReference type="ARBA" id="ARBA00022777"/>
    </source>
</evidence>
<keyword evidence="4" id="KW-0418">Kinase</keyword>
<dbReference type="Pfam" id="PF00069">
    <property type="entry name" value="Pkinase"/>
    <property type="match status" value="1"/>
</dbReference>
<evidence type="ECO:0000256" key="2">
    <source>
        <dbReference type="ARBA" id="ARBA00022679"/>
    </source>
</evidence>
<feature type="region of interest" description="Disordered" evidence="7">
    <location>
        <begin position="16"/>
        <end position="71"/>
    </location>
</feature>
<evidence type="ECO:0000313" key="9">
    <source>
        <dbReference type="EMBL" id="CAE0441001.1"/>
    </source>
</evidence>
<keyword evidence="1" id="KW-0723">Serine/threonine-protein kinase</keyword>
<dbReference type="SMART" id="SM00220">
    <property type="entry name" value="S_TKc"/>
    <property type="match status" value="1"/>
</dbReference>
<dbReference type="AlphaFoldDB" id="A0A7S3UYE3"/>
<feature type="region of interest" description="Disordered" evidence="7">
    <location>
        <begin position="105"/>
        <end position="150"/>
    </location>
</feature>
<evidence type="ECO:0000256" key="6">
    <source>
        <dbReference type="PROSITE-ProRule" id="PRU10141"/>
    </source>
</evidence>
<sequence>MPTSMRYQMQRACSQTNIPEAFNDSDDSSFDSLSSSPLSDCIKYVSHGGGNGSTNGGSGTSMQSQSSLKSRSIAGRLARQQELPPRSPSANFYMRQRSQSSKTIWSSSFGCSSTCSSPNGEGRYNEEFPGSSSKEGSYSSQGTTSSNNSYNNVFRRQKIVDGLQNRSCSFSIGSEEQRMASIPQREVHTPPIKDEQQIFHFEGSFSRPRLNSGSSTMFGQNNRKRRTRRATEMCLQSVYEPIVPPSKPERSRSDSDENRSKKFTSVHKSKSIGNLRRASSFRAYEPDNFEHNYDTNCENRPVDQQTTQNSSLKEDDFQYNFPLWEKSPRSQCEHNIILEEDDSNSCFEYHEGMQFESLEGDRADSDFLASQFHATRPANKRIEFSVIEKEINNQDETENVEKIVEVNLQFRNDFKIISYTRGQLLGRGTFGEVYLGINQETGSILAVKQMRKNHMENLENDSSALKKVTGEISVMESLDHPNIVRYFGSQINRESGNLEILLEYVSGGSIASLLAQTGSGFSEPIIKKYTRHMVEGITYLHSKGIIHRDIKGGNVLISDKGVAKLADFGCSKSLLGHSDHSLEASLKNIRGSILWMAPEVVKQTGDGRESADIWSLGATIIEMATARHPWPSMKNSVQALLNIAGTTTPPPFPRDISKSAEEFLSKCFFIHPQDRWSGKQLLEHEFLN</sequence>
<dbReference type="CDD" id="cd06606">
    <property type="entry name" value="STKc_MAPKKK"/>
    <property type="match status" value="1"/>
</dbReference>
<feature type="compositionally biased region" description="Polar residues" evidence="7">
    <location>
        <begin position="294"/>
        <end position="311"/>
    </location>
</feature>
<dbReference type="PROSITE" id="PS00107">
    <property type="entry name" value="PROTEIN_KINASE_ATP"/>
    <property type="match status" value="1"/>
</dbReference>
<dbReference type="EMBL" id="HBIN01014694">
    <property type="protein sequence ID" value="CAE0441001.1"/>
    <property type="molecule type" value="Transcribed_RNA"/>
</dbReference>
<feature type="compositionally biased region" description="Basic residues" evidence="7">
    <location>
        <begin position="261"/>
        <end position="270"/>
    </location>
</feature>
<reference evidence="9" key="1">
    <citation type="submission" date="2021-01" db="EMBL/GenBank/DDBJ databases">
        <authorList>
            <person name="Corre E."/>
            <person name="Pelletier E."/>
            <person name="Niang G."/>
            <person name="Scheremetjew M."/>
            <person name="Finn R."/>
            <person name="Kale V."/>
            <person name="Holt S."/>
            <person name="Cochrane G."/>
            <person name="Meng A."/>
            <person name="Brown T."/>
            <person name="Cohen L."/>
        </authorList>
    </citation>
    <scope>NUCLEOTIDE SEQUENCE</scope>
    <source>
        <strain evidence="9">GSBS06</strain>
    </source>
</reference>
<dbReference type="PANTHER" id="PTHR11584:SF369">
    <property type="entry name" value="MITOGEN-ACTIVATED PROTEIN KINASE KINASE KINASE 19-RELATED"/>
    <property type="match status" value="1"/>
</dbReference>
<feature type="domain" description="Protein kinase" evidence="8">
    <location>
        <begin position="419"/>
        <end position="687"/>
    </location>
</feature>
<feature type="compositionally biased region" description="Low complexity" evidence="7">
    <location>
        <begin position="30"/>
        <end position="40"/>
    </location>
</feature>
<name>A0A7S3UYE3_9STRA</name>
<evidence type="ECO:0000256" key="7">
    <source>
        <dbReference type="SAM" id="MobiDB-lite"/>
    </source>
</evidence>
<evidence type="ECO:0000256" key="5">
    <source>
        <dbReference type="ARBA" id="ARBA00022840"/>
    </source>
</evidence>
<dbReference type="InterPro" id="IPR011009">
    <property type="entry name" value="Kinase-like_dom_sf"/>
</dbReference>
<keyword evidence="3 6" id="KW-0547">Nucleotide-binding</keyword>
<dbReference type="Gene3D" id="1.10.510.10">
    <property type="entry name" value="Transferase(Phosphotransferase) domain 1"/>
    <property type="match status" value="1"/>
</dbReference>
<dbReference type="PANTHER" id="PTHR11584">
    <property type="entry name" value="SERINE/THREONINE PROTEIN KINASE"/>
    <property type="match status" value="1"/>
</dbReference>
<keyword evidence="5 6" id="KW-0067">ATP-binding</keyword>
<feature type="compositionally biased region" description="Basic and acidic residues" evidence="7">
    <location>
        <begin position="247"/>
        <end position="260"/>
    </location>
</feature>
<feature type="region of interest" description="Disordered" evidence="7">
    <location>
        <begin position="291"/>
        <end position="312"/>
    </location>
</feature>
<evidence type="ECO:0000259" key="8">
    <source>
        <dbReference type="PROSITE" id="PS50011"/>
    </source>
</evidence>
<dbReference type="GO" id="GO:0004674">
    <property type="term" value="F:protein serine/threonine kinase activity"/>
    <property type="evidence" value="ECO:0007669"/>
    <property type="project" value="UniProtKB-KW"/>
</dbReference>
<dbReference type="PROSITE" id="PS50011">
    <property type="entry name" value="PROTEIN_KINASE_DOM"/>
    <property type="match status" value="1"/>
</dbReference>
<dbReference type="InterPro" id="IPR008271">
    <property type="entry name" value="Ser/Thr_kinase_AS"/>
</dbReference>
<proteinExistence type="predicted"/>
<feature type="compositionally biased region" description="Low complexity" evidence="7">
    <location>
        <begin position="106"/>
        <end position="117"/>
    </location>
</feature>
<protein>
    <recommendedName>
        <fullName evidence="8">Protein kinase domain-containing protein</fullName>
    </recommendedName>
</protein>
<accession>A0A7S3UYE3</accession>
<keyword evidence="2" id="KW-0808">Transferase</keyword>
<gene>
    <name evidence="9" type="ORF">ASTO00021_LOCUS11132</name>
</gene>
<feature type="compositionally biased region" description="Low complexity" evidence="7">
    <location>
        <begin position="130"/>
        <end position="142"/>
    </location>
</feature>
<feature type="compositionally biased region" description="Polar residues" evidence="7">
    <location>
        <begin position="209"/>
        <end position="221"/>
    </location>
</feature>
<dbReference type="GO" id="GO:0005524">
    <property type="term" value="F:ATP binding"/>
    <property type="evidence" value="ECO:0007669"/>
    <property type="project" value="UniProtKB-UniRule"/>
</dbReference>
<dbReference type="SUPFAM" id="SSF56112">
    <property type="entry name" value="Protein kinase-like (PK-like)"/>
    <property type="match status" value="1"/>
</dbReference>
<evidence type="ECO:0000256" key="3">
    <source>
        <dbReference type="ARBA" id="ARBA00022741"/>
    </source>
</evidence>
<feature type="binding site" evidence="6">
    <location>
        <position position="448"/>
    </location>
    <ligand>
        <name>ATP</name>
        <dbReference type="ChEBI" id="CHEBI:30616"/>
    </ligand>
</feature>
<dbReference type="InterPro" id="IPR000719">
    <property type="entry name" value="Prot_kinase_dom"/>
</dbReference>
<feature type="compositionally biased region" description="Gly residues" evidence="7">
    <location>
        <begin position="47"/>
        <end position="59"/>
    </location>
</feature>
<dbReference type="InterPro" id="IPR017441">
    <property type="entry name" value="Protein_kinase_ATP_BS"/>
</dbReference>